<organism evidence="1 2">
    <name type="scientific">Trichobilharzia regenti</name>
    <name type="common">Nasal bird schistosome</name>
    <dbReference type="NCBI Taxonomy" id="157069"/>
    <lineage>
        <taxon>Eukaryota</taxon>
        <taxon>Metazoa</taxon>
        <taxon>Spiralia</taxon>
        <taxon>Lophotrochozoa</taxon>
        <taxon>Platyhelminthes</taxon>
        <taxon>Trematoda</taxon>
        <taxon>Digenea</taxon>
        <taxon>Strigeidida</taxon>
        <taxon>Schistosomatoidea</taxon>
        <taxon>Schistosomatidae</taxon>
        <taxon>Trichobilharzia</taxon>
    </lineage>
</organism>
<dbReference type="WBParaSite" id="TREG1_4400.1">
    <property type="protein sequence ID" value="TREG1_4400.1"/>
    <property type="gene ID" value="TREG1_4400"/>
</dbReference>
<accession>A0AA85JPR3</accession>
<evidence type="ECO:0000313" key="2">
    <source>
        <dbReference type="WBParaSite" id="TREG1_4400.1"/>
    </source>
</evidence>
<protein>
    <recommendedName>
        <fullName evidence="3">Reverse transcriptase domain-containing protein</fullName>
    </recommendedName>
</protein>
<evidence type="ECO:0008006" key="3">
    <source>
        <dbReference type="Google" id="ProtNLM"/>
    </source>
</evidence>
<sequence length="106" mass="12001">MKHNGRFREAFEAKILVRKGHALSPMIFLSVVDWTMQQTVGNKKIGTRWTDEKKIVGLDFSDDSCLMSYKLEGLYEKTNKLAEVAKTGLQVNKGGREVVKTTNLQP</sequence>
<name>A0AA85JPR3_TRIRE</name>
<dbReference type="AlphaFoldDB" id="A0AA85JPR3"/>
<evidence type="ECO:0000313" key="1">
    <source>
        <dbReference type="Proteomes" id="UP000050795"/>
    </source>
</evidence>
<reference evidence="1" key="1">
    <citation type="submission" date="2022-06" db="EMBL/GenBank/DDBJ databases">
        <authorList>
            <person name="Berger JAMES D."/>
            <person name="Berger JAMES D."/>
        </authorList>
    </citation>
    <scope>NUCLEOTIDE SEQUENCE [LARGE SCALE GENOMIC DNA]</scope>
</reference>
<proteinExistence type="predicted"/>
<dbReference type="Proteomes" id="UP000050795">
    <property type="component" value="Unassembled WGS sequence"/>
</dbReference>
<reference evidence="2" key="2">
    <citation type="submission" date="2023-11" db="UniProtKB">
        <authorList>
            <consortium name="WormBaseParasite"/>
        </authorList>
    </citation>
    <scope>IDENTIFICATION</scope>
</reference>
<keyword evidence="1" id="KW-1185">Reference proteome</keyword>